<dbReference type="Gene3D" id="3.50.30.40">
    <property type="entry name" value="Ribonuclease E inhibitor RraA/RraA-like"/>
    <property type="match status" value="1"/>
</dbReference>
<proteinExistence type="predicted"/>
<dbReference type="AlphaFoldDB" id="A0A381ZKC3"/>
<evidence type="ECO:0000313" key="1">
    <source>
        <dbReference type="EMBL" id="SVA89746.1"/>
    </source>
</evidence>
<dbReference type="EMBL" id="UINC01021680">
    <property type="protein sequence ID" value="SVA89746.1"/>
    <property type="molecule type" value="Genomic_DNA"/>
</dbReference>
<dbReference type="PANTHER" id="PTHR33254">
    <property type="entry name" value="4-HYDROXY-4-METHYL-2-OXOGLUTARATE ALDOLASE 3-RELATED"/>
    <property type="match status" value="1"/>
</dbReference>
<organism evidence="1">
    <name type="scientific">marine metagenome</name>
    <dbReference type="NCBI Taxonomy" id="408172"/>
    <lineage>
        <taxon>unclassified sequences</taxon>
        <taxon>metagenomes</taxon>
        <taxon>ecological metagenomes</taxon>
    </lineage>
</organism>
<sequence>MIQVHSRVDRLSKDIIEAYKKLAPATLGHIIESAMESAIEPIFRPIKLVGPALTVQTYPQITSAVGEALKIARPGDVLVIARGGEHRHATTGEIGTLGYMELGIEGMVTDGPIADRAAISRMQFPTFSRGSVAMTGKTGGWGIEWGGVNVPITVGGITVNPGDMVFGDDDGVLIATPEEAAEHLAFVQEKEEWEAWVREKISAGLTISQCRAERPDPMTKVTVGTIRR</sequence>
<dbReference type="CDD" id="cd16841">
    <property type="entry name" value="RraA_family"/>
    <property type="match status" value="1"/>
</dbReference>
<reference evidence="1" key="1">
    <citation type="submission" date="2018-05" db="EMBL/GenBank/DDBJ databases">
        <authorList>
            <person name="Lanie J.A."/>
            <person name="Ng W.-L."/>
            <person name="Kazmierczak K.M."/>
            <person name="Andrzejewski T.M."/>
            <person name="Davidsen T.M."/>
            <person name="Wayne K.J."/>
            <person name="Tettelin H."/>
            <person name="Glass J.I."/>
            <person name="Rusch D."/>
            <person name="Podicherti R."/>
            <person name="Tsui H.-C.T."/>
            <person name="Winkler M.E."/>
        </authorList>
    </citation>
    <scope>NUCLEOTIDE SEQUENCE</scope>
</reference>
<evidence type="ECO:0008006" key="2">
    <source>
        <dbReference type="Google" id="ProtNLM"/>
    </source>
</evidence>
<dbReference type="PANTHER" id="PTHR33254:SF4">
    <property type="entry name" value="4-HYDROXY-4-METHYL-2-OXOGLUTARATE ALDOLASE 3-RELATED"/>
    <property type="match status" value="1"/>
</dbReference>
<dbReference type="InterPro" id="IPR005493">
    <property type="entry name" value="RraA/RraA-like"/>
</dbReference>
<accession>A0A381ZKC3</accession>
<dbReference type="InterPro" id="IPR036704">
    <property type="entry name" value="RraA/RraA-like_sf"/>
</dbReference>
<name>A0A381ZKC3_9ZZZZ</name>
<dbReference type="Pfam" id="PF03737">
    <property type="entry name" value="RraA-like"/>
    <property type="match status" value="1"/>
</dbReference>
<gene>
    <name evidence="1" type="ORF">METZ01_LOCUS142600</name>
</gene>
<protein>
    <recommendedName>
        <fullName evidence="2">Dimethylmenaquinone methyltransferase</fullName>
    </recommendedName>
</protein>
<dbReference type="SUPFAM" id="SSF89562">
    <property type="entry name" value="RraA-like"/>
    <property type="match status" value="1"/>
</dbReference>